<feature type="compositionally biased region" description="Low complexity" evidence="1">
    <location>
        <begin position="118"/>
        <end position="132"/>
    </location>
</feature>
<feature type="region of interest" description="Disordered" evidence="1">
    <location>
        <begin position="83"/>
        <end position="132"/>
    </location>
</feature>
<evidence type="ECO:0000256" key="2">
    <source>
        <dbReference type="SAM" id="SignalP"/>
    </source>
</evidence>
<reference evidence="3" key="1">
    <citation type="submission" date="2014-03" db="EMBL/GenBank/DDBJ databases">
        <title>The sialotranscriptome of Amblyomma triste, Amblyomma parvum and Amblyomma cajennense ticks, uncovered by 454-based RNA-seq.</title>
        <authorList>
            <person name="Garcia G.R."/>
            <person name="Gardinassi L.G."/>
            <person name="Ribeiro J.M."/>
            <person name="Anatriello E."/>
            <person name="Ferreira B.R."/>
            <person name="Moreira H.N."/>
            <person name="Mafra C."/>
            <person name="Olegario M.M."/>
            <person name="Szabo P.J."/>
            <person name="Miranda-Santos I.K."/>
            <person name="Maruyama S.R."/>
        </authorList>
    </citation>
    <scope>NUCLEOTIDE SEQUENCE</scope>
    <source>
        <strain evidence="3">Mato Grasso do Sul</strain>
        <tissue evidence="3">Salivary glands</tissue>
    </source>
</reference>
<proteinExistence type="evidence at transcript level"/>
<evidence type="ECO:0000256" key="1">
    <source>
        <dbReference type="SAM" id="MobiDB-lite"/>
    </source>
</evidence>
<evidence type="ECO:0000313" key="3">
    <source>
        <dbReference type="EMBL" id="JAC27828.1"/>
    </source>
</evidence>
<feature type="chain" id="PRO_5001516913" evidence="2">
    <location>
        <begin position="21"/>
        <end position="132"/>
    </location>
</feature>
<sequence length="132" mass="14809">MNTAFRISLFLLCYAALMEAGNIQVKIEIPPGPNVQPPMQPMQPVPPMRICGSMIPDIIVLQKTWLTTGKHFHLQNYRSFRQGRRSRVQPTASRSSVPSHVSVRKDAKPPFLRNMLPSSSAARSWLQSSIPS</sequence>
<feature type="signal peptide" evidence="2">
    <location>
        <begin position="1"/>
        <end position="20"/>
    </location>
</feature>
<name>A0A023G4M8_AMBTT</name>
<protein>
    <submittedName>
        <fullName evidence="3">Putative secreted protein</fullName>
    </submittedName>
</protein>
<dbReference type="AlphaFoldDB" id="A0A023G4M8"/>
<accession>A0A023G4M8</accession>
<organism evidence="3">
    <name type="scientific">Amblyomma triste</name>
    <name type="common">Neotropical tick</name>
    <dbReference type="NCBI Taxonomy" id="251400"/>
    <lineage>
        <taxon>Eukaryota</taxon>
        <taxon>Metazoa</taxon>
        <taxon>Ecdysozoa</taxon>
        <taxon>Arthropoda</taxon>
        <taxon>Chelicerata</taxon>
        <taxon>Arachnida</taxon>
        <taxon>Acari</taxon>
        <taxon>Parasitiformes</taxon>
        <taxon>Ixodida</taxon>
        <taxon>Ixodoidea</taxon>
        <taxon>Ixodidae</taxon>
        <taxon>Amblyomminae</taxon>
        <taxon>Amblyomma</taxon>
    </lineage>
</organism>
<dbReference type="EMBL" id="GBBM01007590">
    <property type="protein sequence ID" value="JAC27828.1"/>
    <property type="molecule type" value="mRNA"/>
</dbReference>
<keyword evidence="2" id="KW-0732">Signal</keyword>